<evidence type="ECO:0000313" key="2">
    <source>
        <dbReference type="EMBL" id="PIP16473.1"/>
    </source>
</evidence>
<comment type="caution">
    <text evidence="2">The sequence shown here is derived from an EMBL/GenBank/DDBJ whole genome shotgun (WGS) entry which is preliminary data.</text>
</comment>
<reference evidence="2 3" key="1">
    <citation type="submission" date="2017-09" db="EMBL/GenBank/DDBJ databases">
        <title>Depth-based differentiation of microbial function through sediment-hosted aquifers and enrichment of novel symbionts in the deep terrestrial subsurface.</title>
        <authorList>
            <person name="Probst A.J."/>
            <person name="Ladd B."/>
            <person name="Jarett J.K."/>
            <person name="Geller-Mcgrath D.E."/>
            <person name="Sieber C.M."/>
            <person name="Emerson J.B."/>
            <person name="Anantharaman K."/>
            <person name="Thomas B.C."/>
            <person name="Malmstrom R."/>
            <person name="Stieglmeier M."/>
            <person name="Klingl A."/>
            <person name="Woyke T."/>
            <person name="Ryan C.M."/>
            <person name="Banfield J.F."/>
        </authorList>
    </citation>
    <scope>NUCLEOTIDE SEQUENCE [LARGE SCALE GENOMIC DNA]</scope>
    <source>
        <strain evidence="2">CG23_combo_of_CG06-09_8_20_14_all_48_7</strain>
    </source>
</reference>
<dbReference type="AlphaFoldDB" id="A0A2G9YCN1"/>
<dbReference type="EMBL" id="PCRF01000092">
    <property type="protein sequence ID" value="PIP16473.1"/>
    <property type="molecule type" value="Genomic_DNA"/>
</dbReference>
<organism evidence="2 3">
    <name type="scientific">bacterium (Candidatus Ratteibacteria) CG23_combo_of_CG06-09_8_20_14_all_48_7</name>
    <dbReference type="NCBI Taxonomy" id="2014292"/>
    <lineage>
        <taxon>Bacteria</taxon>
        <taxon>Candidatus Ratteibacteria</taxon>
    </lineage>
</organism>
<sequence length="105" mass="11784">MVPREDLVKVADFGRFLTSLGVRIDSLYLYGSRVRRKGRESSDIDVAVISGDFTGNFLDDLEKIMPALLQSDPAIEAVFFPPEDFQEENPLVWEILHTGVKISPS</sequence>
<dbReference type="Gene3D" id="3.30.460.10">
    <property type="entry name" value="Beta Polymerase, domain 2"/>
    <property type="match status" value="1"/>
</dbReference>
<feature type="domain" description="Polymerase beta nucleotidyltransferase" evidence="1">
    <location>
        <begin position="23"/>
        <end position="67"/>
    </location>
</feature>
<dbReference type="PANTHER" id="PTHR43449:SF1">
    <property type="entry name" value="POLYMERASE BETA NUCLEOTIDYLTRANSFERASE DOMAIN-CONTAINING PROTEIN"/>
    <property type="match status" value="1"/>
</dbReference>
<evidence type="ECO:0000313" key="3">
    <source>
        <dbReference type="Proteomes" id="UP000230392"/>
    </source>
</evidence>
<protein>
    <recommendedName>
        <fullName evidence="1">Polymerase beta nucleotidyltransferase domain-containing protein</fullName>
    </recommendedName>
</protein>
<dbReference type="PANTHER" id="PTHR43449">
    <property type="entry name" value="NUCLEOTIDYLTRANSFERASE"/>
    <property type="match status" value="1"/>
</dbReference>
<dbReference type="CDD" id="cd05403">
    <property type="entry name" value="NT_KNTase_like"/>
    <property type="match status" value="1"/>
</dbReference>
<evidence type="ECO:0000259" key="1">
    <source>
        <dbReference type="Pfam" id="PF18765"/>
    </source>
</evidence>
<name>A0A2G9YCN1_9BACT</name>
<proteinExistence type="predicted"/>
<gene>
    <name evidence="2" type="ORF">COX46_02020</name>
</gene>
<accession>A0A2G9YCN1</accession>
<dbReference type="InterPro" id="IPR041633">
    <property type="entry name" value="Polbeta"/>
</dbReference>
<dbReference type="SUPFAM" id="SSF81301">
    <property type="entry name" value="Nucleotidyltransferase"/>
    <property type="match status" value="1"/>
</dbReference>
<dbReference type="Pfam" id="PF18765">
    <property type="entry name" value="Polbeta"/>
    <property type="match status" value="1"/>
</dbReference>
<dbReference type="InterPro" id="IPR043519">
    <property type="entry name" value="NT_sf"/>
</dbReference>
<dbReference type="Proteomes" id="UP000230392">
    <property type="component" value="Unassembled WGS sequence"/>
</dbReference>